<evidence type="ECO:0000313" key="10">
    <source>
        <dbReference type="EMBL" id="BCN29734.1"/>
    </source>
</evidence>
<proteinExistence type="inferred from homology"/>
<dbReference type="InterPro" id="IPR027469">
    <property type="entry name" value="Cation_efflux_TMD_sf"/>
</dbReference>
<dbReference type="InterPro" id="IPR050291">
    <property type="entry name" value="CDF_Transporter"/>
</dbReference>
<reference evidence="10 11" key="1">
    <citation type="submission" date="2020-11" db="EMBL/GenBank/DDBJ databases">
        <title>Draft genome sequencing of a Lachnospiraceae strain isolated from anoxic soil subjected to BSD treatment.</title>
        <authorList>
            <person name="Uek A."/>
            <person name="Tonouchi A."/>
        </authorList>
    </citation>
    <scope>NUCLEOTIDE SEQUENCE [LARGE SCALE GENOMIC DNA]</scope>
    <source>
        <strain evidence="10 11">TB5</strain>
    </source>
</reference>
<evidence type="ECO:0000259" key="8">
    <source>
        <dbReference type="Pfam" id="PF01545"/>
    </source>
</evidence>
<feature type="transmembrane region" description="Helical" evidence="7">
    <location>
        <begin position="97"/>
        <end position="118"/>
    </location>
</feature>
<dbReference type="RefSeq" id="WP_271714998.1">
    <property type="nucleotide sequence ID" value="NZ_AP024169.1"/>
</dbReference>
<evidence type="ECO:0000256" key="3">
    <source>
        <dbReference type="ARBA" id="ARBA00022448"/>
    </source>
</evidence>
<dbReference type="KEGG" id="ahb:bsdtb5_10290"/>
<gene>
    <name evidence="10" type="ORF">bsdtb5_10290</name>
</gene>
<feature type="domain" description="Cation efflux protein cytoplasmic" evidence="9">
    <location>
        <begin position="228"/>
        <end position="303"/>
    </location>
</feature>
<dbReference type="EMBL" id="AP024169">
    <property type="protein sequence ID" value="BCN29734.1"/>
    <property type="molecule type" value="Genomic_DNA"/>
</dbReference>
<evidence type="ECO:0000313" key="11">
    <source>
        <dbReference type="Proteomes" id="UP000595897"/>
    </source>
</evidence>
<feature type="transmembrane region" description="Helical" evidence="7">
    <location>
        <begin position="130"/>
        <end position="150"/>
    </location>
</feature>
<evidence type="ECO:0000256" key="5">
    <source>
        <dbReference type="ARBA" id="ARBA00022989"/>
    </source>
</evidence>
<dbReference type="Pfam" id="PF01545">
    <property type="entry name" value="Cation_efflux"/>
    <property type="match status" value="1"/>
</dbReference>
<comment type="subcellular location">
    <subcellularLocation>
        <location evidence="1">Membrane</location>
        <topology evidence="1">Multi-pass membrane protein</topology>
    </subcellularLocation>
</comment>
<keyword evidence="4 7" id="KW-0812">Transmembrane</keyword>
<keyword evidence="3" id="KW-0813">Transport</keyword>
<dbReference type="InterPro" id="IPR058533">
    <property type="entry name" value="Cation_efflux_TM"/>
</dbReference>
<name>A0A7R7ICB1_9FIRM</name>
<keyword evidence="5 7" id="KW-1133">Transmembrane helix</keyword>
<accession>A0A7R7ICB1</accession>
<feature type="transmembrane region" description="Helical" evidence="7">
    <location>
        <begin position="197"/>
        <end position="215"/>
    </location>
</feature>
<dbReference type="SUPFAM" id="SSF160240">
    <property type="entry name" value="Cation efflux protein cytoplasmic domain-like"/>
    <property type="match status" value="1"/>
</dbReference>
<evidence type="ECO:0000256" key="6">
    <source>
        <dbReference type="ARBA" id="ARBA00023136"/>
    </source>
</evidence>
<dbReference type="InterPro" id="IPR002524">
    <property type="entry name" value="Cation_efflux"/>
</dbReference>
<evidence type="ECO:0000259" key="9">
    <source>
        <dbReference type="Pfam" id="PF16916"/>
    </source>
</evidence>
<dbReference type="FunFam" id="1.20.1510.10:FF:000006">
    <property type="entry name" value="Divalent cation efflux transporter"/>
    <property type="match status" value="1"/>
</dbReference>
<feature type="transmembrane region" description="Helical" evidence="7">
    <location>
        <begin position="171"/>
        <end position="191"/>
    </location>
</feature>
<dbReference type="NCBIfam" id="TIGR01297">
    <property type="entry name" value="CDF"/>
    <property type="match status" value="1"/>
</dbReference>
<keyword evidence="6 7" id="KW-0472">Membrane</keyword>
<dbReference type="GO" id="GO:0008324">
    <property type="term" value="F:monoatomic cation transmembrane transporter activity"/>
    <property type="evidence" value="ECO:0007669"/>
    <property type="project" value="InterPro"/>
</dbReference>
<sequence>MTTLLVSLFVKDKDNVENSKVREQYGVLTSVVGIFCNFILFLTKFTIGMMINSISVMADAFNNLSDAASSIISFIGVKLSSRPADKEHPFGHGRSEYLSALIVAFLVIQVGFSCFKSSFDKILHPESVQFNIILLVILCLSVTVKVWLGLFNRKLGNRINSSVMKATSADAFGDVIITSATILSVIIGKLSGLKIDGYMGFIVSILVIYAGFNIAKETIEPLIGEAVSPELYRKITNIVESYDGIVGSHDLIVHNYGPTNSMATIHAEVPNTVDIEDAHETIDRIEREILREHNIFLVIHMDPIEVKDENVLKYKEMTKEIINKYDEEASLHDFRVVRGDKRINLIFDLVVPFSYKEEDNENIIEYVTNGVTQIDDRLKLVITVEKSFIAKA</sequence>
<comment type="similarity">
    <text evidence="2">Belongs to the cation diffusion facilitator (CDF) transporter (TC 2.A.4) family.</text>
</comment>
<evidence type="ECO:0000256" key="7">
    <source>
        <dbReference type="SAM" id="Phobius"/>
    </source>
</evidence>
<keyword evidence="11" id="KW-1185">Reference proteome</keyword>
<evidence type="ECO:0000256" key="4">
    <source>
        <dbReference type="ARBA" id="ARBA00022692"/>
    </source>
</evidence>
<dbReference type="SUPFAM" id="SSF161111">
    <property type="entry name" value="Cation efflux protein transmembrane domain-like"/>
    <property type="match status" value="1"/>
</dbReference>
<evidence type="ECO:0000256" key="2">
    <source>
        <dbReference type="ARBA" id="ARBA00008114"/>
    </source>
</evidence>
<dbReference type="PANTHER" id="PTHR43840">
    <property type="entry name" value="MITOCHONDRIAL METAL TRANSPORTER 1-RELATED"/>
    <property type="match status" value="1"/>
</dbReference>
<feature type="transmembrane region" description="Helical" evidence="7">
    <location>
        <begin position="25"/>
        <end position="47"/>
    </location>
</feature>
<dbReference type="InterPro" id="IPR036837">
    <property type="entry name" value="Cation_efflux_CTD_sf"/>
</dbReference>
<dbReference type="Gene3D" id="1.20.1510.10">
    <property type="entry name" value="Cation efflux protein transmembrane domain"/>
    <property type="match status" value="1"/>
</dbReference>
<organism evidence="10 11">
    <name type="scientific">Anaeromicropila herbilytica</name>
    <dbReference type="NCBI Taxonomy" id="2785025"/>
    <lineage>
        <taxon>Bacteria</taxon>
        <taxon>Bacillati</taxon>
        <taxon>Bacillota</taxon>
        <taxon>Clostridia</taxon>
        <taxon>Lachnospirales</taxon>
        <taxon>Lachnospiraceae</taxon>
        <taxon>Anaeromicropila</taxon>
    </lineage>
</organism>
<dbReference type="InterPro" id="IPR027470">
    <property type="entry name" value="Cation_efflux_CTD"/>
</dbReference>
<feature type="domain" description="Cation efflux protein transmembrane" evidence="8">
    <location>
        <begin position="31"/>
        <end position="222"/>
    </location>
</feature>
<dbReference type="AlphaFoldDB" id="A0A7R7ICB1"/>
<dbReference type="GO" id="GO:0016020">
    <property type="term" value="C:membrane"/>
    <property type="evidence" value="ECO:0007669"/>
    <property type="project" value="UniProtKB-SubCell"/>
</dbReference>
<dbReference type="Gene3D" id="3.30.70.1350">
    <property type="entry name" value="Cation efflux protein, cytoplasmic domain"/>
    <property type="match status" value="1"/>
</dbReference>
<dbReference type="PANTHER" id="PTHR43840:SF50">
    <property type="entry name" value="MANGANESE EFFLUX SYSTEM PROTEIN MNES"/>
    <property type="match status" value="1"/>
</dbReference>
<evidence type="ECO:0000256" key="1">
    <source>
        <dbReference type="ARBA" id="ARBA00004141"/>
    </source>
</evidence>
<protein>
    <submittedName>
        <fullName evidence="10">Cation diffusion facilitator transporter</fullName>
    </submittedName>
</protein>
<dbReference type="Proteomes" id="UP000595897">
    <property type="component" value="Chromosome"/>
</dbReference>
<dbReference type="Pfam" id="PF16916">
    <property type="entry name" value="ZT_dimer"/>
    <property type="match status" value="1"/>
</dbReference>